<accession>A0A845EUL4</accession>
<comment type="similarity">
    <text evidence="1">Belongs to the glycosyl hydrolase 13 family.</text>
</comment>
<dbReference type="EC" id="3.2.1.41" evidence="3"/>
<dbReference type="Pfam" id="PF17999">
    <property type="entry name" value="PulA_N1"/>
    <property type="match status" value="1"/>
</dbReference>
<dbReference type="EMBL" id="WMEY01000002">
    <property type="protein sequence ID" value="MYL62713.1"/>
    <property type="molecule type" value="Genomic_DNA"/>
</dbReference>
<reference evidence="3 4" key="1">
    <citation type="submission" date="2019-11" db="EMBL/GenBank/DDBJ databases">
        <title>Genome sequences of 17 halophilic strains isolated from different environments.</title>
        <authorList>
            <person name="Furrow R.E."/>
        </authorList>
    </citation>
    <scope>NUCLEOTIDE SEQUENCE [LARGE SCALE GENOMIC DNA]</scope>
    <source>
        <strain evidence="3 4">22506_14_FS</strain>
    </source>
</reference>
<organism evidence="3 4">
    <name type="scientific">Guptibacillus hwajinpoensis</name>
    <dbReference type="NCBI Taxonomy" id="208199"/>
    <lineage>
        <taxon>Bacteria</taxon>
        <taxon>Bacillati</taxon>
        <taxon>Bacillota</taxon>
        <taxon>Bacilli</taxon>
        <taxon>Bacillales</taxon>
        <taxon>Guptibacillaceae</taxon>
        <taxon>Guptibacillus</taxon>
    </lineage>
</organism>
<dbReference type="InterPro" id="IPR004193">
    <property type="entry name" value="Glyco_hydro_13_N"/>
</dbReference>
<dbReference type="InterPro" id="IPR040697">
    <property type="entry name" value="PulA_N1"/>
</dbReference>
<proteinExistence type="inferred from homology"/>
<evidence type="ECO:0000259" key="2">
    <source>
        <dbReference type="SMART" id="SM00642"/>
    </source>
</evidence>
<dbReference type="Gene3D" id="2.60.40.10">
    <property type="entry name" value="Immunoglobulins"/>
    <property type="match status" value="1"/>
</dbReference>
<dbReference type="InterPro" id="IPR013780">
    <property type="entry name" value="Glyco_hydro_b"/>
</dbReference>
<name>A0A845EUL4_9BACL</name>
<dbReference type="Gene3D" id="2.60.40.2320">
    <property type="match status" value="1"/>
</dbReference>
<dbReference type="Pfam" id="PF00128">
    <property type="entry name" value="Alpha-amylase"/>
    <property type="match status" value="2"/>
</dbReference>
<keyword evidence="3" id="KW-0378">Hydrolase</keyword>
<evidence type="ECO:0000313" key="3">
    <source>
        <dbReference type="EMBL" id="MYL62713.1"/>
    </source>
</evidence>
<gene>
    <name evidence="3" type="primary">pulA</name>
    <name evidence="3" type="ORF">GLW07_05010</name>
</gene>
<dbReference type="RefSeq" id="WP_160918532.1">
    <property type="nucleotide sequence ID" value="NZ_WMEY01000002.1"/>
</dbReference>
<dbReference type="InterPro" id="IPR011840">
    <property type="entry name" value="PulA_typeI"/>
</dbReference>
<dbReference type="Gene3D" id="2.60.40.1180">
    <property type="entry name" value="Golgi alpha-mannosidase II"/>
    <property type="match status" value="1"/>
</dbReference>
<dbReference type="InterPro" id="IPR014756">
    <property type="entry name" value="Ig_E-set"/>
</dbReference>
<dbReference type="PANTHER" id="PTHR43002">
    <property type="entry name" value="GLYCOGEN DEBRANCHING ENZYME"/>
    <property type="match status" value="1"/>
</dbReference>
<sequence length="713" mass="81488">MIRDYSAYKKVSQAFTAYWDDFHTITVMANISLDVKDAYTLTDGHLDIPFEVKENSKMGKKRLISLQVDREYMPGNNYYLIHSSGETSLVFTGKVVRTDMFDDRYYYDGELGALLTENGTVFRVWAPTATEVIVNIYNDTFQKIKELPMLKQERGVFEGSSAEVSEGALYTYSVNVNGECRETIDPYARAATSNCKFGMVINSSHTNPEGWNPFNKPSFAKPSDAIIYELHVRDFSVQAKSELKNRGKYKAFTEEPPDKDGIPAGINYIKWLGVTHVELLPIQDFGSVDEMKVPPSYNWGYDPIHYFVPEGSYSLNSHEPYTRIREVKEMIQKLHEKGLRVIMDVVFNHVYQLHASPLEKVVPGYYFRFDHGGKPSNGTGVGNDTASERRMMRKLIVDSVVYWAKEYGIDGFRFDLMGIHDKETMNEVRYALDCIDPTILVFGEGWHMNTILPDHRKAMSGNARETPRIGYFNDHFRDSVKGKLFDTRSTGFANGNFSVKEEVKKCIMGSVEDKFITASQSINYVECHDNHTLWDRLNRSHPGVSEDVKQRMHRLATAITILSQGIPFIHAGQEFFRTKNGVEDSYKSPDKINRFDWQRMRAVQANVKYIRGLISIRKHFDAFRMAERHEMNRISFIDSPGPILAYRIQQQHSSESIVVIHNGGFHDDIIDIGDGEKWILADGEIASVEPIRKTSDKLLSVAPFNTIILITND</sequence>
<keyword evidence="3" id="KW-0326">Glycosidase</keyword>
<dbReference type="SUPFAM" id="SSF51445">
    <property type="entry name" value="(Trans)glycosidases"/>
    <property type="match status" value="1"/>
</dbReference>
<dbReference type="InterPro" id="IPR013783">
    <property type="entry name" value="Ig-like_fold"/>
</dbReference>
<dbReference type="CDD" id="cd02860">
    <property type="entry name" value="E_set_Pullulanase"/>
    <property type="match status" value="1"/>
</dbReference>
<dbReference type="Pfam" id="PF02922">
    <property type="entry name" value="CBM_48"/>
    <property type="match status" value="1"/>
</dbReference>
<dbReference type="GO" id="GO:0005975">
    <property type="term" value="P:carbohydrate metabolic process"/>
    <property type="evidence" value="ECO:0007669"/>
    <property type="project" value="InterPro"/>
</dbReference>
<feature type="domain" description="Glycosyl hydrolase family 13 catalytic" evidence="2">
    <location>
        <begin position="229"/>
        <end position="617"/>
    </location>
</feature>
<comment type="caution">
    <text evidence="3">The sequence shown here is derived from an EMBL/GenBank/DDBJ whole genome shotgun (WGS) entry which is preliminary data.</text>
</comment>
<dbReference type="SMART" id="SM00642">
    <property type="entry name" value="Aamy"/>
    <property type="match status" value="1"/>
</dbReference>
<protein>
    <submittedName>
        <fullName evidence="3">Type I pullulanase</fullName>
        <ecNumber evidence="3">3.2.1.41</ecNumber>
    </submittedName>
</protein>
<dbReference type="SUPFAM" id="SSF81296">
    <property type="entry name" value="E set domains"/>
    <property type="match status" value="1"/>
</dbReference>
<dbReference type="CDD" id="cd11341">
    <property type="entry name" value="AmyAc_Pullulanase_LD-like"/>
    <property type="match status" value="1"/>
</dbReference>
<dbReference type="GO" id="GO:0051060">
    <property type="term" value="F:pullulanase activity"/>
    <property type="evidence" value="ECO:0007669"/>
    <property type="project" value="UniProtKB-EC"/>
</dbReference>
<evidence type="ECO:0000313" key="4">
    <source>
        <dbReference type="Proteomes" id="UP000447833"/>
    </source>
</evidence>
<dbReference type="NCBIfam" id="TIGR02104">
    <property type="entry name" value="pulA_typeI"/>
    <property type="match status" value="1"/>
</dbReference>
<dbReference type="Gene3D" id="3.20.20.80">
    <property type="entry name" value="Glycosidases"/>
    <property type="match status" value="1"/>
</dbReference>
<dbReference type="InterPro" id="IPR017853">
    <property type="entry name" value="GH"/>
</dbReference>
<dbReference type="AlphaFoldDB" id="A0A845EUL4"/>
<dbReference type="InterPro" id="IPR006047">
    <property type="entry name" value="GH13_cat_dom"/>
</dbReference>
<evidence type="ECO:0000256" key="1">
    <source>
        <dbReference type="ARBA" id="ARBA00008061"/>
    </source>
</evidence>
<dbReference type="Proteomes" id="UP000447833">
    <property type="component" value="Unassembled WGS sequence"/>
</dbReference>